<organism evidence="1 2">
    <name type="scientific">Ornithinibacter aureus</name>
    <dbReference type="NCBI Taxonomy" id="622664"/>
    <lineage>
        <taxon>Bacteria</taxon>
        <taxon>Bacillati</taxon>
        <taxon>Actinomycetota</taxon>
        <taxon>Actinomycetes</taxon>
        <taxon>Micrococcales</taxon>
        <taxon>Intrasporangiaceae</taxon>
        <taxon>Ornithinibacter</taxon>
    </lineage>
</organism>
<dbReference type="Proteomes" id="UP001500390">
    <property type="component" value="Unassembled WGS sequence"/>
</dbReference>
<protein>
    <submittedName>
        <fullName evidence="1">Uncharacterized protein</fullName>
    </submittedName>
</protein>
<name>A0ABP8JJ28_9MICO</name>
<proteinExistence type="predicted"/>
<dbReference type="RefSeq" id="WP_159901032.1">
    <property type="nucleotide sequence ID" value="NZ_BAABFX010000019.1"/>
</dbReference>
<sequence>MIPASPGSPQAVREWLAADITGGEPLADTVTYAPVISTESFSVGTAELEDFWPSGASVCWWGGPAPAGVTPWPTNAVGSPLLHVITLDLTAVDAALDAPSKETWGRALREGLPRQGTLSVFHDGVADGAGAADQRSWAIRYSQSESRELLSAPASQPPEVVCALAHSGFTVPAAADPPYSCASDTAWRQLDEAWRLTPSGGPDRRMTYLYGHSRFGQEALQPVLDRILPASEANPHRLIASLTPPFAEWLGEETTLEVWMRNEDLNARHFEAAWCILRQEGTLQDPS</sequence>
<dbReference type="Pfam" id="PF09234">
    <property type="entry name" value="DUF1963"/>
    <property type="match status" value="1"/>
</dbReference>
<gene>
    <name evidence="1" type="ORF">GCM10023153_09930</name>
</gene>
<accession>A0ABP8JJ28</accession>
<comment type="caution">
    <text evidence="1">The sequence shown here is derived from an EMBL/GenBank/DDBJ whole genome shotgun (WGS) entry which is preliminary data.</text>
</comment>
<dbReference type="InterPro" id="IPR015315">
    <property type="entry name" value="DUF1963"/>
</dbReference>
<dbReference type="EMBL" id="BAABFX010000019">
    <property type="protein sequence ID" value="GAA4391659.1"/>
    <property type="molecule type" value="Genomic_DNA"/>
</dbReference>
<reference evidence="2" key="1">
    <citation type="journal article" date="2019" name="Int. J. Syst. Evol. Microbiol.">
        <title>The Global Catalogue of Microorganisms (GCM) 10K type strain sequencing project: providing services to taxonomists for standard genome sequencing and annotation.</title>
        <authorList>
            <consortium name="The Broad Institute Genomics Platform"/>
            <consortium name="The Broad Institute Genome Sequencing Center for Infectious Disease"/>
            <person name="Wu L."/>
            <person name="Ma J."/>
        </authorList>
    </citation>
    <scope>NUCLEOTIDE SEQUENCE [LARGE SCALE GENOMIC DNA]</scope>
    <source>
        <strain evidence="2">JCM 17738</strain>
    </source>
</reference>
<evidence type="ECO:0000313" key="2">
    <source>
        <dbReference type="Proteomes" id="UP001500390"/>
    </source>
</evidence>
<keyword evidence="2" id="KW-1185">Reference proteome</keyword>
<dbReference type="Gene3D" id="2.30.320.10">
    <property type="entry name" value="YwqG-like"/>
    <property type="match status" value="1"/>
</dbReference>
<evidence type="ECO:0000313" key="1">
    <source>
        <dbReference type="EMBL" id="GAA4391659.1"/>
    </source>
</evidence>